<reference evidence="2 3" key="1">
    <citation type="submission" date="2019-11" db="EMBL/GenBank/DDBJ databases">
        <title>Complete genome sequence of Spiroplasma tabanidicola TAUS-1 (DSM 22603).</title>
        <authorList>
            <person name="Huang C.-T."/>
            <person name="Lin Y.-C."/>
            <person name="Kuo C.-H."/>
        </authorList>
    </citation>
    <scope>NUCLEOTIDE SEQUENCE [LARGE SCALE GENOMIC DNA]</scope>
    <source>
        <strain evidence="2 3">TAUS-1</strain>
    </source>
</reference>
<dbReference type="RefSeq" id="WP_156005795.1">
    <property type="nucleotide sequence ID" value="NZ_CP046276.1"/>
</dbReference>
<proteinExistence type="inferred from homology"/>
<dbReference type="EMBL" id="CP046276">
    <property type="protein sequence ID" value="QGS51632.1"/>
    <property type="molecule type" value="Genomic_DNA"/>
</dbReference>
<gene>
    <name evidence="2" type="primary">glk</name>
    <name evidence="2" type="ORF">STABA_v1c02660</name>
</gene>
<dbReference type="Pfam" id="PF00480">
    <property type="entry name" value="ROK"/>
    <property type="match status" value="1"/>
</dbReference>
<comment type="similarity">
    <text evidence="1">Belongs to the ROK (NagC/XylR) family.</text>
</comment>
<dbReference type="InterPro" id="IPR043129">
    <property type="entry name" value="ATPase_NBD"/>
</dbReference>
<dbReference type="OrthoDB" id="9796533at2"/>
<keyword evidence="2" id="KW-0418">Kinase</keyword>
<dbReference type="KEGG" id="stab:STABA_v1c02660"/>
<dbReference type="AlphaFoldDB" id="A0A6I6CC09"/>
<sequence length="284" mass="31258">MKIAIDIGGTSTRIAKVFGSEIKDLKIFETDVKNPWTTYNIIKEYIKKASESDKLEGIGLCIPGPLDLKRGMILNTHNLPGWSNMNVLDMFKKDFDVPIAFNNDANIAALGQALVFNKSSVLFVTISTGVGAGFVIDNKILNGYSTTACEIANAIPDLSQGDEVKSGIEFFGSGSNIPRQLKKRGVEVNSAKEAFDLYNTNSNEIINQYFKELEDKLVQFFSTGIYFLNPEILVVGGSVALNNKEFFQKIFKRIAVVTKDISFVTPCEFAKDITNATLLGCAHQ</sequence>
<keyword evidence="2" id="KW-0808">Transferase</keyword>
<protein>
    <submittedName>
        <fullName evidence="2">Glucokinase</fullName>
    </submittedName>
</protein>
<dbReference type="SUPFAM" id="SSF53067">
    <property type="entry name" value="Actin-like ATPase domain"/>
    <property type="match status" value="1"/>
</dbReference>
<dbReference type="InterPro" id="IPR000600">
    <property type="entry name" value="ROK"/>
</dbReference>
<name>A0A6I6CC09_9MOLU</name>
<dbReference type="PANTHER" id="PTHR18964">
    <property type="entry name" value="ROK (REPRESSOR, ORF, KINASE) FAMILY"/>
    <property type="match status" value="1"/>
</dbReference>
<evidence type="ECO:0000313" key="3">
    <source>
        <dbReference type="Proteomes" id="UP000424468"/>
    </source>
</evidence>
<dbReference type="GO" id="GO:0016301">
    <property type="term" value="F:kinase activity"/>
    <property type="evidence" value="ECO:0007669"/>
    <property type="project" value="UniProtKB-KW"/>
</dbReference>
<evidence type="ECO:0000256" key="1">
    <source>
        <dbReference type="ARBA" id="ARBA00006479"/>
    </source>
</evidence>
<dbReference type="PANTHER" id="PTHR18964:SF149">
    <property type="entry name" value="BIFUNCTIONAL UDP-N-ACETYLGLUCOSAMINE 2-EPIMERASE_N-ACETYLMANNOSAMINE KINASE"/>
    <property type="match status" value="1"/>
</dbReference>
<keyword evidence="3" id="KW-1185">Reference proteome</keyword>
<dbReference type="Proteomes" id="UP000424468">
    <property type="component" value="Chromosome"/>
</dbReference>
<dbReference type="CDD" id="cd23763">
    <property type="entry name" value="ASKHA_ATPase_ROK"/>
    <property type="match status" value="1"/>
</dbReference>
<organism evidence="2 3">
    <name type="scientific">Spiroplasma tabanidicola</name>
    <dbReference type="NCBI Taxonomy" id="324079"/>
    <lineage>
        <taxon>Bacteria</taxon>
        <taxon>Bacillati</taxon>
        <taxon>Mycoplasmatota</taxon>
        <taxon>Mollicutes</taxon>
        <taxon>Entomoplasmatales</taxon>
        <taxon>Spiroplasmataceae</taxon>
        <taxon>Spiroplasma</taxon>
    </lineage>
</organism>
<evidence type="ECO:0000313" key="2">
    <source>
        <dbReference type="EMBL" id="QGS51632.1"/>
    </source>
</evidence>
<dbReference type="Gene3D" id="3.30.420.40">
    <property type="match status" value="2"/>
</dbReference>
<accession>A0A6I6CC09</accession>